<dbReference type="EMBL" id="LBWA01000002">
    <property type="protein sequence ID" value="KKQ98564.1"/>
    <property type="molecule type" value="Genomic_DNA"/>
</dbReference>
<evidence type="ECO:0000313" key="1">
    <source>
        <dbReference type="EMBL" id="KKQ98564.1"/>
    </source>
</evidence>
<reference evidence="1 2" key="1">
    <citation type="journal article" date="2015" name="Nature">
        <title>rRNA introns, odd ribosomes, and small enigmatic genomes across a large radiation of phyla.</title>
        <authorList>
            <person name="Brown C.T."/>
            <person name="Hug L.A."/>
            <person name="Thomas B.C."/>
            <person name="Sharon I."/>
            <person name="Castelle C.J."/>
            <person name="Singh A."/>
            <person name="Wilkins M.J."/>
            <person name="Williams K.H."/>
            <person name="Banfield J.F."/>
        </authorList>
    </citation>
    <scope>NUCLEOTIDE SEQUENCE [LARGE SCALE GENOMIC DNA]</scope>
</reference>
<accession>A0A0G0PK97</accession>
<dbReference type="Proteomes" id="UP000034325">
    <property type="component" value="Unassembled WGS sequence"/>
</dbReference>
<organism evidence="1 2">
    <name type="scientific">Candidatus Woesebacteria bacterium GW2011_GWA1_39_12</name>
    <dbReference type="NCBI Taxonomy" id="1618549"/>
    <lineage>
        <taxon>Bacteria</taxon>
        <taxon>Candidatus Woeseibacteriota</taxon>
    </lineage>
</organism>
<protein>
    <submittedName>
        <fullName evidence="1">Uncharacterized protein</fullName>
    </submittedName>
</protein>
<proteinExistence type="predicted"/>
<dbReference type="AlphaFoldDB" id="A0A0G0PK97"/>
<name>A0A0G0PK97_9BACT</name>
<gene>
    <name evidence="1" type="ORF">UT23_C0002G0064</name>
</gene>
<sequence>MELWVIENGHIKCYISVVPKEYPILDYIDDPNIWKYWLMEGIPKPHVAAALLTNWLSQFETGTPEHNTGFWTQRAAMFYTSVRWINYNIRGEWGERAEIVNWNDFLSKISAIPKDTGFIFFPGKFRTLPTLNQVETVYFGLENLKTKKIVSALIYEPRENVSTIEGEKIVLDDQIRKWAYSQLPVNAVTSFPIIKEGENVTQFYTDRYKEIRNAKRGYVGVAVGASIHRNEIIRLSQQYDIEVVDTSIGVDDSFKPISSLDTTDFDNLSSKSDLANELILKYLQHMGQI</sequence>
<comment type="caution">
    <text evidence="1">The sequence shown here is derived from an EMBL/GenBank/DDBJ whole genome shotgun (WGS) entry which is preliminary data.</text>
</comment>
<evidence type="ECO:0000313" key="2">
    <source>
        <dbReference type="Proteomes" id="UP000034325"/>
    </source>
</evidence>